<dbReference type="RefSeq" id="WP_116234647.1">
    <property type="nucleotide sequence ID" value="NZ_QRDP01000004.1"/>
</dbReference>
<dbReference type="InterPro" id="IPR001387">
    <property type="entry name" value="Cro/C1-type_HTH"/>
</dbReference>
<dbReference type="EMBL" id="QRDP01000004">
    <property type="protein sequence ID" value="RED15080.1"/>
    <property type="molecule type" value="Genomic_DNA"/>
</dbReference>
<dbReference type="Gene3D" id="3.30.450.180">
    <property type="match status" value="1"/>
</dbReference>
<dbReference type="PANTHER" id="PTHR35010:SF4">
    <property type="entry name" value="BLL5781 PROTEIN"/>
    <property type="match status" value="1"/>
</dbReference>
<dbReference type="CDD" id="cd00093">
    <property type="entry name" value="HTH_XRE"/>
    <property type="match status" value="1"/>
</dbReference>
<keyword evidence="3" id="KW-1185">Reference proteome</keyword>
<organism evidence="2 3">
    <name type="scientific">Parasphingopyxis lamellibrachiae</name>
    <dbReference type="NCBI Taxonomy" id="680125"/>
    <lineage>
        <taxon>Bacteria</taxon>
        <taxon>Pseudomonadati</taxon>
        <taxon>Pseudomonadota</taxon>
        <taxon>Alphaproteobacteria</taxon>
        <taxon>Sphingomonadales</taxon>
        <taxon>Sphingomonadaceae</taxon>
        <taxon>Parasphingopyxis</taxon>
    </lineage>
</organism>
<dbReference type="Gene3D" id="1.10.260.40">
    <property type="entry name" value="lambda repressor-like DNA-binding domains"/>
    <property type="match status" value="1"/>
</dbReference>
<dbReference type="PANTHER" id="PTHR35010">
    <property type="entry name" value="BLL4672 PROTEIN-RELATED"/>
    <property type="match status" value="1"/>
</dbReference>
<dbReference type="AlphaFoldDB" id="A0A3D9FB80"/>
<dbReference type="OrthoDB" id="9785973at2"/>
<evidence type="ECO:0000313" key="3">
    <source>
        <dbReference type="Proteomes" id="UP000256310"/>
    </source>
</evidence>
<feature type="domain" description="HTH cro/C1-type" evidence="1">
    <location>
        <begin position="10"/>
        <end position="64"/>
    </location>
</feature>
<dbReference type="InterPro" id="IPR041413">
    <property type="entry name" value="MLTR_LBD"/>
</dbReference>
<accession>A0A3D9FB80</accession>
<dbReference type="PROSITE" id="PS50943">
    <property type="entry name" value="HTH_CROC1"/>
    <property type="match status" value="1"/>
</dbReference>
<dbReference type="GO" id="GO:0003677">
    <property type="term" value="F:DNA binding"/>
    <property type="evidence" value="ECO:0007669"/>
    <property type="project" value="InterPro"/>
</dbReference>
<dbReference type="Pfam" id="PF17765">
    <property type="entry name" value="MLTR_LBD"/>
    <property type="match status" value="1"/>
</dbReference>
<reference evidence="2 3" key="1">
    <citation type="submission" date="2018-07" db="EMBL/GenBank/DDBJ databases">
        <title>Genomic Encyclopedia of Type Strains, Phase IV (KMG-IV): sequencing the most valuable type-strain genomes for metagenomic binning, comparative biology and taxonomic classification.</title>
        <authorList>
            <person name="Goeker M."/>
        </authorList>
    </citation>
    <scope>NUCLEOTIDE SEQUENCE [LARGE SCALE GENOMIC DNA]</scope>
    <source>
        <strain evidence="2 3">DSM 26725</strain>
    </source>
</reference>
<gene>
    <name evidence="2" type="ORF">DFR46_0065</name>
</gene>
<dbReference type="Pfam" id="PF01381">
    <property type="entry name" value="HTH_3"/>
    <property type="match status" value="1"/>
</dbReference>
<proteinExistence type="predicted"/>
<dbReference type="Proteomes" id="UP000256310">
    <property type="component" value="Unassembled WGS sequence"/>
</dbReference>
<dbReference type="SUPFAM" id="SSF47413">
    <property type="entry name" value="lambda repressor-like DNA-binding domains"/>
    <property type="match status" value="1"/>
</dbReference>
<dbReference type="InterPro" id="IPR010982">
    <property type="entry name" value="Lambda_DNA-bd_dom_sf"/>
</dbReference>
<evidence type="ECO:0000259" key="1">
    <source>
        <dbReference type="PROSITE" id="PS50943"/>
    </source>
</evidence>
<comment type="caution">
    <text evidence="2">The sequence shown here is derived from an EMBL/GenBank/DDBJ whole genome shotgun (WGS) entry which is preliminary data.</text>
</comment>
<evidence type="ECO:0000313" key="2">
    <source>
        <dbReference type="EMBL" id="RED15080.1"/>
    </source>
</evidence>
<dbReference type="SMART" id="SM00530">
    <property type="entry name" value="HTH_XRE"/>
    <property type="match status" value="1"/>
</dbReference>
<protein>
    <submittedName>
        <fullName evidence="2">Xre family transcriptional regulator</fullName>
    </submittedName>
</protein>
<sequence length="261" mass="29066">MATMVVGKHIRQWRERRRLSQMQLALDAEISPRHLSFIETGRSQPSTGTIDRLAERLDIPFRARNSLLTAAGFAPRHGERSLDDPAMAVARNSIQHILKGHEPYPAIAVDRHWNVVAMNDAISFFTEQIGTTLLVPPINAIKLALHPDGLAPQIVNLAEWHSHVLEQLDQQIASSADPGLIELRDEVASYPHESDKTPPPADPDRIWVPLILDTVLGRLSFVATITIFGTPVDITLSELAIEAFFPADEKTAEILHSNWTR</sequence>
<name>A0A3D9FB80_9SPHN</name>